<sequence length="111" mass="12840">MTRFKTELQHEQQQQEQDQQQRNTNSDDDASFKSTITAITTTTLRPKKRDFSVSSKVNNGQIYCKKVRGGFGPLRTFKRMFSTETPQVAESQREEETIEVTEEDKSNWSTG</sequence>
<protein>
    <submittedName>
        <fullName evidence="2">Unnamed protein product</fullName>
    </submittedName>
</protein>
<dbReference type="Proteomes" id="UP001165063">
    <property type="component" value="Unassembled WGS sequence"/>
</dbReference>
<name>A0A9W6Z203_AMBMO</name>
<accession>A0A9W6Z203</accession>
<dbReference type="AlphaFoldDB" id="A0A9W6Z203"/>
<feature type="compositionally biased region" description="Basic and acidic residues" evidence="1">
    <location>
        <begin position="1"/>
        <end position="10"/>
    </location>
</feature>
<evidence type="ECO:0000256" key="1">
    <source>
        <dbReference type="SAM" id="MobiDB-lite"/>
    </source>
</evidence>
<feature type="region of interest" description="Disordered" evidence="1">
    <location>
        <begin position="1"/>
        <end position="34"/>
    </location>
</feature>
<feature type="region of interest" description="Disordered" evidence="1">
    <location>
        <begin position="85"/>
        <end position="111"/>
    </location>
</feature>
<proteinExistence type="predicted"/>
<evidence type="ECO:0000313" key="3">
    <source>
        <dbReference type="Proteomes" id="UP001165063"/>
    </source>
</evidence>
<gene>
    <name evidence="2" type="ORF">Amon01_000516400</name>
</gene>
<reference evidence="2" key="1">
    <citation type="submission" date="2023-04" db="EMBL/GenBank/DDBJ databases">
        <title>Ambrosiozyma monospora NBRC 1965.</title>
        <authorList>
            <person name="Ichikawa N."/>
            <person name="Sato H."/>
            <person name="Tonouchi N."/>
        </authorList>
    </citation>
    <scope>NUCLEOTIDE SEQUENCE</scope>
    <source>
        <strain evidence="2">NBRC 1965</strain>
    </source>
</reference>
<keyword evidence="3" id="KW-1185">Reference proteome</keyword>
<dbReference type="EMBL" id="BSXU01002745">
    <property type="protein sequence ID" value="GMG39226.1"/>
    <property type="molecule type" value="Genomic_DNA"/>
</dbReference>
<comment type="caution">
    <text evidence="2">The sequence shown here is derived from an EMBL/GenBank/DDBJ whole genome shotgun (WGS) entry which is preliminary data.</text>
</comment>
<organism evidence="2 3">
    <name type="scientific">Ambrosiozyma monospora</name>
    <name type="common">Yeast</name>
    <name type="synonym">Endomycopsis monosporus</name>
    <dbReference type="NCBI Taxonomy" id="43982"/>
    <lineage>
        <taxon>Eukaryota</taxon>
        <taxon>Fungi</taxon>
        <taxon>Dikarya</taxon>
        <taxon>Ascomycota</taxon>
        <taxon>Saccharomycotina</taxon>
        <taxon>Pichiomycetes</taxon>
        <taxon>Pichiales</taxon>
        <taxon>Pichiaceae</taxon>
        <taxon>Ambrosiozyma</taxon>
    </lineage>
</organism>
<feature type="compositionally biased region" description="Low complexity" evidence="1">
    <location>
        <begin position="11"/>
        <end position="21"/>
    </location>
</feature>
<evidence type="ECO:0000313" key="2">
    <source>
        <dbReference type="EMBL" id="GMG39226.1"/>
    </source>
</evidence>